<feature type="domain" description="HTH tetR-type" evidence="2">
    <location>
        <begin position="14"/>
        <end position="74"/>
    </location>
</feature>
<dbReference type="EMBL" id="CAADIE010000004">
    <property type="protein sequence ID" value="VFR36187.1"/>
    <property type="molecule type" value="Genomic_DNA"/>
</dbReference>
<proteinExistence type="predicted"/>
<evidence type="ECO:0000313" key="3">
    <source>
        <dbReference type="EMBL" id="VFR29338.1"/>
    </source>
</evidence>
<evidence type="ECO:0000313" key="4">
    <source>
        <dbReference type="EMBL" id="VFR36187.1"/>
    </source>
</evidence>
<gene>
    <name evidence="3" type="ORF">ANDO1_3935</name>
    <name evidence="6" type="ORF">ANDO2_3840</name>
    <name evidence="4" type="ORF">BER1_3949</name>
    <name evidence="5" type="ORF">BER2_3921</name>
    <name evidence="7" type="ORF">RAN3_3891</name>
</gene>
<dbReference type="EMBL" id="CAADIO010000032">
    <property type="protein sequence ID" value="VFR93308.1"/>
    <property type="molecule type" value="Genomic_DNA"/>
</dbReference>
<dbReference type="GO" id="GO:0003700">
    <property type="term" value="F:DNA-binding transcription factor activity"/>
    <property type="evidence" value="ECO:0007669"/>
    <property type="project" value="TreeGrafter"/>
</dbReference>
<dbReference type="EMBL" id="CAADHZ010000021">
    <property type="protein sequence ID" value="VFR29338.1"/>
    <property type="molecule type" value="Genomic_DNA"/>
</dbReference>
<dbReference type="EMBL" id="CAADIH010000005">
    <property type="protein sequence ID" value="VFR36673.1"/>
    <property type="molecule type" value="Genomic_DNA"/>
</dbReference>
<accession>A0A484QGS2</accession>
<dbReference type="InterPro" id="IPR009057">
    <property type="entry name" value="Homeodomain-like_sf"/>
</dbReference>
<keyword evidence="1" id="KW-0238">DNA-binding</keyword>
<name>A0A484QGS2_9ZZZZ</name>
<dbReference type="InterPro" id="IPR050109">
    <property type="entry name" value="HTH-type_TetR-like_transc_reg"/>
</dbReference>
<dbReference type="InterPro" id="IPR001647">
    <property type="entry name" value="HTH_TetR"/>
</dbReference>
<dbReference type="PRINTS" id="PR00455">
    <property type="entry name" value="HTHTETR"/>
</dbReference>
<evidence type="ECO:0000313" key="5">
    <source>
        <dbReference type="EMBL" id="VFR36673.1"/>
    </source>
</evidence>
<dbReference type="PANTHER" id="PTHR30055">
    <property type="entry name" value="HTH-TYPE TRANSCRIPTIONAL REGULATOR RUTR"/>
    <property type="match status" value="1"/>
</dbReference>
<evidence type="ECO:0000256" key="1">
    <source>
        <dbReference type="ARBA" id="ARBA00023125"/>
    </source>
</evidence>
<reference evidence="4" key="1">
    <citation type="submission" date="2019-03" db="EMBL/GenBank/DDBJ databases">
        <authorList>
            <person name="Danneels B."/>
        </authorList>
    </citation>
    <scope>NUCLEOTIDE SEQUENCE</scope>
</reference>
<dbReference type="Gene3D" id="1.10.357.10">
    <property type="entry name" value="Tetracycline Repressor, domain 2"/>
    <property type="match status" value="1"/>
</dbReference>
<protein>
    <submittedName>
        <fullName evidence="4">Transcriptional regulator, TetR family</fullName>
    </submittedName>
</protein>
<dbReference type="PROSITE" id="PS50977">
    <property type="entry name" value="HTH_TETR_2"/>
    <property type="match status" value="1"/>
</dbReference>
<dbReference type="PANTHER" id="PTHR30055:SF226">
    <property type="entry name" value="HTH-TYPE TRANSCRIPTIONAL REGULATOR PKSA"/>
    <property type="match status" value="1"/>
</dbReference>
<sequence length="164" mass="18756">MSATKLHPESEKGELRRQQVLDAATECFRREGFHGSSIARISQTADMSPGHIYHYFVNKEAIVEAIAEREELDMAELIRRMEQDQESGDLVTRLIRRTPEAVERNSNPDNVGLMLETELRLRMSIVAVLFPNLAIRSLVEPERDRAATVRIVNEIIHFMFGAPR</sequence>
<evidence type="ECO:0000313" key="6">
    <source>
        <dbReference type="EMBL" id="VFR38176.1"/>
    </source>
</evidence>
<dbReference type="AlphaFoldDB" id="A0A484QGS2"/>
<evidence type="ECO:0000259" key="2">
    <source>
        <dbReference type="PROSITE" id="PS50977"/>
    </source>
</evidence>
<dbReference type="GO" id="GO:0000976">
    <property type="term" value="F:transcription cis-regulatory region binding"/>
    <property type="evidence" value="ECO:0007669"/>
    <property type="project" value="TreeGrafter"/>
</dbReference>
<dbReference type="EMBL" id="CAADIB010000019">
    <property type="protein sequence ID" value="VFR38176.1"/>
    <property type="molecule type" value="Genomic_DNA"/>
</dbReference>
<evidence type="ECO:0000313" key="7">
    <source>
        <dbReference type="EMBL" id="VFR93308.1"/>
    </source>
</evidence>
<organism evidence="4">
    <name type="scientific">plant metagenome</name>
    <dbReference type="NCBI Taxonomy" id="1297885"/>
    <lineage>
        <taxon>unclassified sequences</taxon>
        <taxon>metagenomes</taxon>
        <taxon>organismal metagenomes</taxon>
    </lineage>
</organism>
<dbReference type="Pfam" id="PF00440">
    <property type="entry name" value="TetR_N"/>
    <property type="match status" value="1"/>
</dbReference>
<dbReference type="SUPFAM" id="SSF46689">
    <property type="entry name" value="Homeodomain-like"/>
    <property type="match status" value="1"/>
</dbReference>